<dbReference type="InterPro" id="IPR014381">
    <property type="entry name" value="Arch_Rpo5/euc_Rpb5"/>
</dbReference>
<dbReference type="InterPro" id="IPR001222">
    <property type="entry name" value="Znf_TFIIS"/>
</dbReference>
<dbReference type="EMBL" id="ABEU02000026">
    <property type="status" value="NOT_ANNOTATED_CDS"/>
    <property type="molecule type" value="Genomic_DNA"/>
</dbReference>
<dbReference type="EnsemblPlants" id="Pp3c26_7710V3.2">
    <property type="protein sequence ID" value="Pp3c26_7710V3.2"/>
    <property type="gene ID" value="Pp3c26_7710"/>
</dbReference>
<evidence type="ECO:0000313" key="6">
    <source>
        <dbReference type="EnsemblPlants" id="Pp3c26_7710V3.2"/>
    </source>
</evidence>
<reference evidence="6 7" key="2">
    <citation type="journal article" date="2018" name="Plant J.">
        <title>The Physcomitrella patens chromosome-scale assembly reveals moss genome structure and evolution.</title>
        <authorList>
            <person name="Lang D."/>
            <person name="Ullrich K.K."/>
            <person name="Murat F."/>
            <person name="Fuchs J."/>
            <person name="Jenkins J."/>
            <person name="Haas F.B."/>
            <person name="Piednoel M."/>
            <person name="Gundlach H."/>
            <person name="Van Bel M."/>
            <person name="Meyberg R."/>
            <person name="Vives C."/>
            <person name="Morata J."/>
            <person name="Symeonidi A."/>
            <person name="Hiss M."/>
            <person name="Muchero W."/>
            <person name="Kamisugi Y."/>
            <person name="Saleh O."/>
            <person name="Blanc G."/>
            <person name="Decker E.L."/>
            <person name="van Gessel N."/>
            <person name="Grimwood J."/>
            <person name="Hayes R.D."/>
            <person name="Graham S.W."/>
            <person name="Gunter L.E."/>
            <person name="McDaniel S.F."/>
            <person name="Hoernstein S.N.W."/>
            <person name="Larsson A."/>
            <person name="Li F.W."/>
            <person name="Perroud P.F."/>
            <person name="Phillips J."/>
            <person name="Ranjan P."/>
            <person name="Rokshar D.S."/>
            <person name="Rothfels C.J."/>
            <person name="Schneider L."/>
            <person name="Shu S."/>
            <person name="Stevenson D.W."/>
            <person name="Thummler F."/>
            <person name="Tillich M."/>
            <person name="Villarreal Aguilar J.C."/>
            <person name="Widiez T."/>
            <person name="Wong G.K."/>
            <person name="Wymore A."/>
            <person name="Zhang Y."/>
            <person name="Zimmer A.D."/>
            <person name="Quatrano R.S."/>
            <person name="Mayer K.F.X."/>
            <person name="Goodstein D."/>
            <person name="Casacuberta J.M."/>
            <person name="Vandepoele K."/>
            <person name="Reski R."/>
            <person name="Cuming A.C."/>
            <person name="Tuskan G.A."/>
            <person name="Maumus F."/>
            <person name="Salse J."/>
            <person name="Schmutz J."/>
            <person name="Rensing S.A."/>
        </authorList>
    </citation>
    <scope>NUCLEOTIDE SEQUENCE [LARGE SCALE GENOMIC DNA]</scope>
    <source>
        <strain evidence="6 7">cv. Gransden 2004</strain>
    </source>
</reference>
<dbReference type="GO" id="GO:0006351">
    <property type="term" value="P:DNA-templated transcription"/>
    <property type="evidence" value="ECO:0007669"/>
    <property type="project" value="InterPro"/>
</dbReference>
<dbReference type="PANTHER" id="PTHR10535">
    <property type="entry name" value="DNA-DIRECTED RNA POLYMERASES I, II, AND III SUBUNIT RPABC1"/>
    <property type="match status" value="1"/>
</dbReference>
<dbReference type="InterPro" id="IPR043920">
    <property type="entry name" value="DUF5757"/>
</dbReference>
<name>A0A7I4D1E2_PHYPA</name>
<accession>A0A7I4D1E2</accession>
<dbReference type="PROSITE" id="PS51133">
    <property type="entry name" value="ZF_TFIIS_2"/>
    <property type="match status" value="1"/>
</dbReference>
<dbReference type="SMART" id="SM00440">
    <property type="entry name" value="ZnF_C2C2"/>
    <property type="match status" value="1"/>
</dbReference>
<dbReference type="GO" id="GO:0003899">
    <property type="term" value="F:DNA-directed RNA polymerase activity"/>
    <property type="evidence" value="ECO:0007669"/>
    <property type="project" value="InterPro"/>
</dbReference>
<evidence type="ECO:0000256" key="1">
    <source>
        <dbReference type="ARBA" id="ARBA00022723"/>
    </source>
</evidence>
<proteinExistence type="predicted"/>
<dbReference type="Gramene" id="Pp3c26_7710V3.2">
    <property type="protein sequence ID" value="Pp3c26_7710V3.2"/>
    <property type="gene ID" value="Pp3c26_7710"/>
</dbReference>
<reference evidence="6" key="3">
    <citation type="submission" date="2020-12" db="UniProtKB">
        <authorList>
            <consortium name="EnsemblPlants"/>
        </authorList>
    </citation>
    <scope>IDENTIFICATION</scope>
</reference>
<keyword evidence="3" id="KW-0862">Zinc</keyword>
<evidence type="ECO:0000256" key="3">
    <source>
        <dbReference type="ARBA" id="ARBA00022833"/>
    </source>
</evidence>
<keyword evidence="7" id="KW-1185">Reference proteome</keyword>
<dbReference type="PANTHER" id="PTHR10535:SF0">
    <property type="entry name" value="DNA-DIRECTED RNA POLYMERASES I, II, AND III SUBUNIT RPABC1"/>
    <property type="match status" value="1"/>
</dbReference>
<dbReference type="Proteomes" id="UP000006727">
    <property type="component" value="Chromosome 26"/>
</dbReference>
<protein>
    <recommendedName>
        <fullName evidence="5">TFIIS-type domain-containing protein</fullName>
    </recommendedName>
</protein>
<dbReference type="SUPFAM" id="SSF57783">
    <property type="entry name" value="Zinc beta-ribbon"/>
    <property type="match status" value="1"/>
</dbReference>
<feature type="domain" description="TFIIS-type" evidence="5">
    <location>
        <begin position="664"/>
        <end position="701"/>
    </location>
</feature>
<dbReference type="Gene3D" id="2.20.25.10">
    <property type="match status" value="1"/>
</dbReference>
<evidence type="ECO:0000313" key="7">
    <source>
        <dbReference type="Proteomes" id="UP000006727"/>
    </source>
</evidence>
<keyword evidence="1" id="KW-0479">Metal-binding</keyword>
<dbReference type="GO" id="GO:0003676">
    <property type="term" value="F:nucleic acid binding"/>
    <property type="evidence" value="ECO:0007669"/>
    <property type="project" value="InterPro"/>
</dbReference>
<evidence type="ECO:0000259" key="5">
    <source>
        <dbReference type="PROSITE" id="PS51133"/>
    </source>
</evidence>
<evidence type="ECO:0000256" key="2">
    <source>
        <dbReference type="ARBA" id="ARBA00022771"/>
    </source>
</evidence>
<organism evidence="6 7">
    <name type="scientific">Physcomitrium patens</name>
    <name type="common">Spreading-leaved earth moss</name>
    <name type="synonym">Physcomitrella patens</name>
    <dbReference type="NCBI Taxonomy" id="3218"/>
    <lineage>
        <taxon>Eukaryota</taxon>
        <taxon>Viridiplantae</taxon>
        <taxon>Streptophyta</taxon>
        <taxon>Embryophyta</taxon>
        <taxon>Bryophyta</taxon>
        <taxon>Bryophytina</taxon>
        <taxon>Bryopsida</taxon>
        <taxon>Funariidae</taxon>
        <taxon>Funariales</taxon>
        <taxon>Funariaceae</taxon>
        <taxon>Physcomitrium</taxon>
    </lineage>
</organism>
<evidence type="ECO:0000256" key="4">
    <source>
        <dbReference type="PROSITE-ProRule" id="PRU00472"/>
    </source>
</evidence>
<dbReference type="Pfam" id="PF01096">
    <property type="entry name" value="Zn_ribbon_TFIIS"/>
    <property type="match status" value="1"/>
</dbReference>
<dbReference type="GO" id="GO:0008270">
    <property type="term" value="F:zinc ion binding"/>
    <property type="evidence" value="ECO:0007669"/>
    <property type="project" value="UniProtKB-KW"/>
</dbReference>
<dbReference type="AlphaFoldDB" id="A0A7I4D1E2"/>
<reference evidence="6 7" key="1">
    <citation type="journal article" date="2008" name="Science">
        <title>The Physcomitrella genome reveals evolutionary insights into the conquest of land by plants.</title>
        <authorList>
            <person name="Rensing S."/>
            <person name="Lang D."/>
            <person name="Zimmer A."/>
            <person name="Terry A."/>
            <person name="Salamov A."/>
            <person name="Shapiro H."/>
            <person name="Nishiyama T."/>
            <person name="Perroud P.-F."/>
            <person name="Lindquist E."/>
            <person name="Kamisugi Y."/>
            <person name="Tanahashi T."/>
            <person name="Sakakibara K."/>
            <person name="Fujita T."/>
            <person name="Oishi K."/>
            <person name="Shin-I T."/>
            <person name="Kuroki Y."/>
            <person name="Toyoda A."/>
            <person name="Suzuki Y."/>
            <person name="Hashimoto A."/>
            <person name="Yamaguchi K."/>
            <person name="Sugano A."/>
            <person name="Kohara Y."/>
            <person name="Fujiyama A."/>
            <person name="Anterola A."/>
            <person name="Aoki S."/>
            <person name="Ashton N."/>
            <person name="Barbazuk W.B."/>
            <person name="Barker E."/>
            <person name="Bennetzen J."/>
            <person name="Bezanilla M."/>
            <person name="Blankenship R."/>
            <person name="Cho S.H."/>
            <person name="Dutcher S."/>
            <person name="Estelle M."/>
            <person name="Fawcett J.A."/>
            <person name="Gundlach H."/>
            <person name="Hanada K."/>
            <person name="Heyl A."/>
            <person name="Hicks K.A."/>
            <person name="Hugh J."/>
            <person name="Lohr M."/>
            <person name="Mayer K."/>
            <person name="Melkozernov A."/>
            <person name="Murata T."/>
            <person name="Nelson D."/>
            <person name="Pils B."/>
            <person name="Prigge M."/>
            <person name="Reiss B."/>
            <person name="Renner T."/>
            <person name="Rombauts S."/>
            <person name="Rushton P."/>
            <person name="Sanderfoot A."/>
            <person name="Schween G."/>
            <person name="Shiu S.-H."/>
            <person name="Stueber K."/>
            <person name="Theodoulou F.L."/>
            <person name="Tu H."/>
            <person name="Van de Peer Y."/>
            <person name="Verrier P.J."/>
            <person name="Waters E."/>
            <person name="Wood A."/>
            <person name="Yang L."/>
            <person name="Cove D."/>
            <person name="Cuming A."/>
            <person name="Hasebe M."/>
            <person name="Lucas S."/>
            <person name="Mishler D.B."/>
            <person name="Reski R."/>
            <person name="Grigoriev I."/>
            <person name="Quatrano R.S."/>
            <person name="Boore J.L."/>
        </authorList>
    </citation>
    <scope>NUCLEOTIDE SEQUENCE [LARGE SCALE GENOMIC DNA]</scope>
    <source>
        <strain evidence="6 7">cv. Gransden 2004</strain>
    </source>
</reference>
<dbReference type="Pfam" id="PF19061">
    <property type="entry name" value="DUF5757"/>
    <property type="match status" value="1"/>
</dbReference>
<keyword evidence="2 4" id="KW-0863">Zinc-finger</keyword>
<sequence length="701" mass="82629">VPLVERHVGDYQWYKHFYPAMEVDNTLKSNDTPLITFMILAFKDDNKRTPIKAHFDFSSGVMKIRHVSSYVVSVAELVSMISTTICIDIQQGVEVTNIELSTNVIEEKPDLELLCDVVMNERRLCEIFSLRDKTLLISMKVKYSLYARLGIITFRRGESKTITISNIKNEEHIDDIINQILFLLSVYNDIKDEFNKLYNCIVEEEKLFVFGYARECSIKLIIITELEEEKYKSEGRPTMRYPKDGLYSRIYACEIGLFPGLRRNRLPNKDMFEYLPCCYATDHLKRSQSNYYKYVHDVFDEKRSHKKIMRFKPLYPLENDIVGKAPKELQEMMCSTDLRRELWYLTEEEILLNARNRDIFLDPTLYCRALEYIFSTNIYVLDVFDDTSVTMSIPHTKGPYIWEHEYDQSIIVLCYRNVSPYPQCELVTCHWNDTLKQFKMQITICKDALKSKRFIKQKINKDRKCISVLTKSGWTRCLWRPLSVEKVEADEVSQSTLVHAQRLRAYFVHDLYLMCKRWNIVNIRIVRDDVFFVPKIMRETFSTATKFVEYYSSRYPLLFSGGVLRVTRETYNKLKRCYERSTILPLVVSSNEFTRRRNNMISIIHATSHPKGSDKDMIKWYEFNVECMIKRDIKVPSINYYEDINNTIFFDTDSKETAAIVEEGAEQCPECKSKKTMSIDVQKRSADEGMTTMFECLVVRI</sequence>